<proteinExistence type="inferred from homology"/>
<protein>
    <recommendedName>
        <fullName evidence="6">Medium/long-chain acyl-CoA thioesterase YigI</fullName>
        <ecNumber evidence="5">3.1.2.20</ecNumber>
    </recommendedName>
</protein>
<evidence type="ECO:0000313" key="9">
    <source>
        <dbReference type="EMBL" id="MFC6706215.1"/>
    </source>
</evidence>
<dbReference type="PANTHER" id="PTHR43240">
    <property type="entry name" value="1,4-DIHYDROXY-2-NAPHTHOYL-COA THIOESTERASE 1"/>
    <property type="match status" value="1"/>
</dbReference>
<accession>A0ABW2AHQ1</accession>
<dbReference type="NCBIfam" id="TIGR00369">
    <property type="entry name" value="unchar_dom_1"/>
    <property type="match status" value="1"/>
</dbReference>
<dbReference type="EMBL" id="JBHSWH010000001">
    <property type="protein sequence ID" value="MFC6706215.1"/>
    <property type="molecule type" value="Genomic_DNA"/>
</dbReference>
<dbReference type="GO" id="GO:0016787">
    <property type="term" value="F:hydrolase activity"/>
    <property type="evidence" value="ECO:0007669"/>
    <property type="project" value="UniProtKB-KW"/>
</dbReference>
<evidence type="ECO:0000256" key="7">
    <source>
        <dbReference type="ARBA" id="ARBA00048062"/>
    </source>
</evidence>
<name>A0ABW2AHQ1_9MICO</name>
<comment type="catalytic activity">
    <reaction evidence="3">
        <text>a long-chain fatty acyl-CoA + H2O = a long-chain fatty acid + CoA + H(+)</text>
        <dbReference type="Rhea" id="RHEA:67680"/>
        <dbReference type="ChEBI" id="CHEBI:15377"/>
        <dbReference type="ChEBI" id="CHEBI:15378"/>
        <dbReference type="ChEBI" id="CHEBI:57287"/>
        <dbReference type="ChEBI" id="CHEBI:57560"/>
        <dbReference type="ChEBI" id="CHEBI:83139"/>
    </reaction>
</comment>
<dbReference type="InterPro" id="IPR029069">
    <property type="entry name" value="HotDog_dom_sf"/>
</dbReference>
<dbReference type="Pfam" id="PF03061">
    <property type="entry name" value="4HBT"/>
    <property type="match status" value="1"/>
</dbReference>
<evidence type="ECO:0000256" key="6">
    <source>
        <dbReference type="ARBA" id="ARBA00040062"/>
    </source>
</evidence>
<comment type="catalytic activity">
    <reaction evidence="7">
        <text>a medium-chain fatty acyl-CoA + H2O = a medium-chain fatty acid + CoA + H(+)</text>
        <dbReference type="Rhea" id="RHEA:68184"/>
        <dbReference type="ChEBI" id="CHEBI:15377"/>
        <dbReference type="ChEBI" id="CHEBI:15378"/>
        <dbReference type="ChEBI" id="CHEBI:57287"/>
        <dbReference type="ChEBI" id="CHEBI:59558"/>
        <dbReference type="ChEBI" id="CHEBI:90546"/>
    </reaction>
</comment>
<gene>
    <name evidence="9" type="ORF">ACFQDH_13335</name>
</gene>
<evidence type="ECO:0000256" key="4">
    <source>
        <dbReference type="ARBA" id="ARBA00038381"/>
    </source>
</evidence>
<sequence length="141" mass="14984">MPNDSLAFAQQVLDAQPFNQLVEAQLTAFEDGHATLELTVEERHRQQFGLVHGGVLSYLADNVLTFACGTVLGPSVVTGGFTISYLQGAREGILRASATVQHHNSRLAAATAEIVLHEPDGSERLCAIAQGSVLSTSKNPD</sequence>
<dbReference type="InterPro" id="IPR003736">
    <property type="entry name" value="PAAI_dom"/>
</dbReference>
<evidence type="ECO:0000256" key="1">
    <source>
        <dbReference type="ARBA" id="ARBA00022801"/>
    </source>
</evidence>
<comment type="similarity">
    <text evidence="4">Belongs to the YigI thioesterase family.</text>
</comment>
<dbReference type="InterPro" id="IPR006683">
    <property type="entry name" value="Thioestr_dom"/>
</dbReference>
<evidence type="ECO:0000313" key="10">
    <source>
        <dbReference type="Proteomes" id="UP001596298"/>
    </source>
</evidence>
<reference evidence="10" key="1">
    <citation type="journal article" date="2019" name="Int. J. Syst. Evol. Microbiol.">
        <title>The Global Catalogue of Microorganisms (GCM) 10K type strain sequencing project: providing services to taxonomists for standard genome sequencing and annotation.</title>
        <authorList>
            <consortium name="The Broad Institute Genomics Platform"/>
            <consortium name="The Broad Institute Genome Sequencing Center for Infectious Disease"/>
            <person name="Wu L."/>
            <person name="Ma J."/>
        </authorList>
    </citation>
    <scope>NUCLEOTIDE SEQUENCE [LARGE SCALE GENOMIC DNA]</scope>
    <source>
        <strain evidence="10">CCUG 58127</strain>
    </source>
</reference>
<dbReference type="PANTHER" id="PTHR43240:SF20">
    <property type="entry name" value="MEDIUM_LONG-CHAIN ACYL-COA THIOESTERASE YIGI"/>
    <property type="match status" value="1"/>
</dbReference>
<comment type="catalytic activity">
    <reaction evidence="2">
        <text>a fatty acyl-CoA + H2O = a fatty acid + CoA + H(+)</text>
        <dbReference type="Rhea" id="RHEA:16781"/>
        <dbReference type="ChEBI" id="CHEBI:15377"/>
        <dbReference type="ChEBI" id="CHEBI:15378"/>
        <dbReference type="ChEBI" id="CHEBI:28868"/>
        <dbReference type="ChEBI" id="CHEBI:57287"/>
        <dbReference type="ChEBI" id="CHEBI:77636"/>
        <dbReference type="EC" id="3.1.2.20"/>
    </reaction>
</comment>
<dbReference type="CDD" id="cd03443">
    <property type="entry name" value="PaaI_thioesterase"/>
    <property type="match status" value="1"/>
</dbReference>
<keyword evidence="10" id="KW-1185">Reference proteome</keyword>
<evidence type="ECO:0000256" key="2">
    <source>
        <dbReference type="ARBA" id="ARBA00035880"/>
    </source>
</evidence>
<dbReference type="RefSeq" id="WP_382402056.1">
    <property type="nucleotide sequence ID" value="NZ_JBHSWH010000001.1"/>
</dbReference>
<evidence type="ECO:0000256" key="5">
    <source>
        <dbReference type="ARBA" id="ARBA00038894"/>
    </source>
</evidence>
<keyword evidence="1 9" id="KW-0378">Hydrolase</keyword>
<evidence type="ECO:0000259" key="8">
    <source>
        <dbReference type="Pfam" id="PF03061"/>
    </source>
</evidence>
<feature type="domain" description="Thioesterase" evidence="8">
    <location>
        <begin position="48"/>
        <end position="115"/>
    </location>
</feature>
<dbReference type="Gene3D" id="3.10.129.10">
    <property type="entry name" value="Hotdog Thioesterase"/>
    <property type="match status" value="1"/>
</dbReference>
<comment type="caution">
    <text evidence="9">The sequence shown here is derived from an EMBL/GenBank/DDBJ whole genome shotgun (WGS) entry which is preliminary data.</text>
</comment>
<dbReference type="SUPFAM" id="SSF54637">
    <property type="entry name" value="Thioesterase/thiol ester dehydrase-isomerase"/>
    <property type="match status" value="1"/>
</dbReference>
<evidence type="ECO:0000256" key="3">
    <source>
        <dbReference type="ARBA" id="ARBA00036002"/>
    </source>
</evidence>
<dbReference type="Proteomes" id="UP001596298">
    <property type="component" value="Unassembled WGS sequence"/>
</dbReference>
<organism evidence="9 10">
    <name type="scientific">Flexivirga alba</name>
    <dbReference type="NCBI Taxonomy" id="702742"/>
    <lineage>
        <taxon>Bacteria</taxon>
        <taxon>Bacillati</taxon>
        <taxon>Actinomycetota</taxon>
        <taxon>Actinomycetes</taxon>
        <taxon>Micrococcales</taxon>
        <taxon>Dermacoccaceae</taxon>
        <taxon>Flexivirga</taxon>
    </lineage>
</organism>
<dbReference type="EC" id="3.1.2.20" evidence="5"/>